<dbReference type="Gene3D" id="3.40.190.10">
    <property type="entry name" value="Periplasmic binding protein-like II"/>
    <property type="match status" value="2"/>
</dbReference>
<dbReference type="InterPro" id="IPR050490">
    <property type="entry name" value="Bact_solute-bd_prot1"/>
</dbReference>
<dbReference type="Pfam" id="PF01547">
    <property type="entry name" value="SBP_bac_1"/>
    <property type="match status" value="1"/>
</dbReference>
<evidence type="ECO:0000313" key="3">
    <source>
        <dbReference type="EMBL" id="GMK43221.1"/>
    </source>
</evidence>
<dbReference type="PROSITE" id="PS51257">
    <property type="entry name" value="PROKAR_LIPOPROTEIN"/>
    <property type="match status" value="1"/>
</dbReference>
<keyword evidence="2" id="KW-0732">Signal</keyword>
<feature type="chain" id="PRO_5046142197" description="Extracellular solute-binding protein" evidence="2">
    <location>
        <begin position="21"/>
        <end position="579"/>
    </location>
</feature>
<dbReference type="PANTHER" id="PTHR43649">
    <property type="entry name" value="ARABINOSE-BINDING PROTEIN-RELATED"/>
    <property type="match status" value="1"/>
</dbReference>
<dbReference type="EMBL" id="BTCL01000001">
    <property type="protein sequence ID" value="GMK43221.1"/>
    <property type="molecule type" value="Genomic_DNA"/>
</dbReference>
<evidence type="ECO:0000256" key="1">
    <source>
        <dbReference type="SAM" id="MobiDB-lite"/>
    </source>
</evidence>
<dbReference type="RefSeq" id="WP_317978592.1">
    <property type="nucleotide sequence ID" value="NZ_BTCL01000001.1"/>
</dbReference>
<evidence type="ECO:0000313" key="4">
    <source>
        <dbReference type="Proteomes" id="UP001285921"/>
    </source>
</evidence>
<dbReference type="InterPro" id="IPR006059">
    <property type="entry name" value="SBP"/>
</dbReference>
<feature type="signal peptide" evidence="2">
    <location>
        <begin position="1"/>
        <end position="20"/>
    </location>
</feature>
<evidence type="ECO:0008006" key="5">
    <source>
        <dbReference type="Google" id="ProtNLM"/>
    </source>
</evidence>
<reference evidence="3 4" key="1">
    <citation type="submission" date="2023-05" db="EMBL/GenBank/DDBJ databases">
        <title>Draft genome of Paenibacillus sp. CCS26.</title>
        <authorList>
            <person name="Akita H."/>
            <person name="Shinto Y."/>
            <person name="Kimura Z."/>
        </authorList>
    </citation>
    <scope>NUCLEOTIDE SEQUENCE [LARGE SCALE GENOMIC DNA]</scope>
    <source>
        <strain evidence="3 4">CCS26</strain>
    </source>
</reference>
<evidence type="ECO:0000256" key="2">
    <source>
        <dbReference type="SAM" id="SignalP"/>
    </source>
</evidence>
<protein>
    <recommendedName>
        <fullName evidence="5">Extracellular solute-binding protein</fullName>
    </recommendedName>
</protein>
<accession>A0ABQ6NE05</accession>
<dbReference type="Proteomes" id="UP001285921">
    <property type="component" value="Unassembled WGS sequence"/>
</dbReference>
<organism evidence="3 4">
    <name type="scientific">Paenibacillus glycanilyticus</name>
    <dbReference type="NCBI Taxonomy" id="126569"/>
    <lineage>
        <taxon>Bacteria</taxon>
        <taxon>Bacillati</taxon>
        <taxon>Bacillota</taxon>
        <taxon>Bacilli</taxon>
        <taxon>Bacillales</taxon>
        <taxon>Paenibacillaceae</taxon>
        <taxon>Paenibacillus</taxon>
    </lineage>
</organism>
<feature type="region of interest" description="Disordered" evidence="1">
    <location>
        <begin position="24"/>
        <end position="52"/>
    </location>
</feature>
<feature type="compositionally biased region" description="Polar residues" evidence="1">
    <location>
        <begin position="25"/>
        <end position="52"/>
    </location>
</feature>
<dbReference type="SUPFAM" id="SSF53850">
    <property type="entry name" value="Periplasmic binding protein-like II"/>
    <property type="match status" value="1"/>
</dbReference>
<sequence>MRKHYSLWTVMLLSCSIALSACSSNQPNNSQEGTNNVPADSAEPSSSSTAENTAPVKLTWFSDVSGWNPPSPWNSDPNSVEGTITSKTGLSFEFNIPAQDAGTKLSLMLVSSNKLPDIMTLTDGTLEKKLIDAGKVWNLDEFLKKYNPSSPLLTNFPQDLKQALIERDGGWYAYPSHMDTQDAREIYPPSSEFYSDAAKYRNNNSIMFNQEIMKQAGIKEDELKTEDGVLAAFEKVKGLKIDGAPVVPLLINGKDYQGLSVGGTGHGSTLGTLEAMFGAMPVDKDGNYRDVILAPETKHALDFLYKAAKAGAFDPSQMTVDDTSIKASVKTGRVFSFIGNSANTGFTDENAVGTWITPGPMMSSEGTKPVAGRSLKAGTGWMNTFISKDAPNPERIAKWLDFMTSDEGLILNYYGFEGTDYTLDANGLVVQTEQGLKDAADYSKTGVFAFWPFHNIAWHDHATVAPTSNKGADSVMAMQVQTTIGKNSEIYDSSALIMPSNFIEAGSKLANDQLQIKTYLEAQISKIILAKDETSRDKLYDDMIAQVKKMGMDDINAKINEQFHKQQESYGTTIKGINS</sequence>
<gene>
    <name evidence="3" type="ORF">PghCCS26_03480</name>
</gene>
<proteinExistence type="predicted"/>
<keyword evidence="4" id="KW-1185">Reference proteome</keyword>
<comment type="caution">
    <text evidence="3">The sequence shown here is derived from an EMBL/GenBank/DDBJ whole genome shotgun (WGS) entry which is preliminary data.</text>
</comment>
<name>A0ABQ6NE05_9BACL</name>
<dbReference type="PANTHER" id="PTHR43649:SF12">
    <property type="entry name" value="DIACETYLCHITOBIOSE BINDING PROTEIN DASA"/>
    <property type="match status" value="1"/>
</dbReference>